<dbReference type="PANTHER" id="PTHR28094:SF1">
    <property type="entry name" value="MEIOTICALLY UP-REGULATED GENE 113 PROTEIN"/>
    <property type="match status" value="1"/>
</dbReference>
<dbReference type="EMBL" id="JAWWNJ010000016">
    <property type="protein sequence ID" value="KAK7039832.1"/>
    <property type="molecule type" value="Genomic_DNA"/>
</dbReference>
<dbReference type="InterPro" id="IPR018306">
    <property type="entry name" value="Phage_T5_Orf172_DNA-bd"/>
</dbReference>
<name>A0AAW0CM18_9AGAR</name>
<organism evidence="2 3">
    <name type="scientific">Favolaschia claudopus</name>
    <dbReference type="NCBI Taxonomy" id="2862362"/>
    <lineage>
        <taxon>Eukaryota</taxon>
        <taxon>Fungi</taxon>
        <taxon>Dikarya</taxon>
        <taxon>Basidiomycota</taxon>
        <taxon>Agaricomycotina</taxon>
        <taxon>Agaricomycetes</taxon>
        <taxon>Agaricomycetidae</taxon>
        <taxon>Agaricales</taxon>
        <taxon>Marasmiineae</taxon>
        <taxon>Mycenaceae</taxon>
        <taxon>Favolaschia</taxon>
    </lineage>
</organism>
<dbReference type="Proteomes" id="UP001362999">
    <property type="component" value="Unassembled WGS sequence"/>
</dbReference>
<evidence type="ECO:0000313" key="2">
    <source>
        <dbReference type="EMBL" id="KAK7039832.1"/>
    </source>
</evidence>
<accession>A0AAW0CM18</accession>
<dbReference type="InterPro" id="IPR053006">
    <property type="entry name" value="Meiosis_regulatory"/>
</dbReference>
<evidence type="ECO:0000313" key="3">
    <source>
        <dbReference type="Proteomes" id="UP001362999"/>
    </source>
</evidence>
<comment type="caution">
    <text evidence="2">The sequence shown here is derived from an EMBL/GenBank/DDBJ whole genome shotgun (WGS) entry which is preliminary data.</text>
</comment>
<feature type="domain" description="Bacteriophage T5 Orf172 DNA-binding" evidence="1">
    <location>
        <begin position="65"/>
        <end position="161"/>
    </location>
</feature>
<dbReference type="PANTHER" id="PTHR28094">
    <property type="entry name" value="MEIOTICALLY UP-REGULATED GENE 113 PROTEIN"/>
    <property type="match status" value="1"/>
</dbReference>
<evidence type="ECO:0000259" key="1">
    <source>
        <dbReference type="Pfam" id="PF10544"/>
    </source>
</evidence>
<reference evidence="2 3" key="1">
    <citation type="journal article" date="2024" name="J Genomics">
        <title>Draft genome sequencing and assembly of Favolaschia claudopus CIRM-BRFM 2984 isolated from oak limbs.</title>
        <authorList>
            <person name="Navarro D."/>
            <person name="Drula E."/>
            <person name="Chaduli D."/>
            <person name="Cazenave R."/>
            <person name="Ahrendt S."/>
            <person name="Wang J."/>
            <person name="Lipzen A."/>
            <person name="Daum C."/>
            <person name="Barry K."/>
            <person name="Grigoriev I.V."/>
            <person name="Favel A."/>
            <person name="Rosso M.N."/>
            <person name="Martin F."/>
        </authorList>
    </citation>
    <scope>NUCLEOTIDE SEQUENCE [LARGE SCALE GENOMIC DNA]</scope>
    <source>
        <strain evidence="2 3">CIRM-BRFM 2984</strain>
    </source>
</reference>
<dbReference type="Pfam" id="PF10544">
    <property type="entry name" value="T5orf172"/>
    <property type="match status" value="1"/>
</dbReference>
<protein>
    <submittedName>
        <fullName evidence="2">Meiotically up-regulated gene 113-domain-containing protein</fullName>
    </submittedName>
</protein>
<sequence>MSTSSSQLAAGEYLQLRADRVLTGSALSHIGYTLPSKSTKYQYIHTVDELDAALARPPSDADGPGHVYLMKTTDSNGGIESKVGFSNDPDRRLGEWGRQCYRSEFELVTTIPTLHARKLERVVHKFLKIADLWKEPYCCDSCFVHHREKFELDEFGGIPAAESITKILRDLVDA</sequence>
<proteinExistence type="predicted"/>
<dbReference type="AlphaFoldDB" id="A0AAW0CM18"/>
<gene>
    <name evidence="2" type="ORF">R3P38DRAFT_3181658</name>
</gene>
<keyword evidence="3" id="KW-1185">Reference proteome</keyword>